<evidence type="ECO:0000313" key="1">
    <source>
        <dbReference type="EMBL" id="KAF4980237.1"/>
    </source>
</evidence>
<proteinExistence type="predicted"/>
<dbReference type="Proteomes" id="UP000635477">
    <property type="component" value="Unassembled WGS sequence"/>
</dbReference>
<reference evidence="1" key="1">
    <citation type="journal article" date="2020" name="BMC Genomics">
        <title>Correction to: Identification and distribution of gene clusters required for synthesis of sphingolipid metabolism inhibitors in diverse species of the filamentous fungus Fusarium.</title>
        <authorList>
            <person name="Kim H.S."/>
            <person name="Lohmar J.M."/>
            <person name="Busman M."/>
            <person name="Brown D.W."/>
            <person name="Naumann T.A."/>
            <person name="Divon H.H."/>
            <person name="Lysoe E."/>
            <person name="Uhlig S."/>
            <person name="Proctor R.H."/>
        </authorList>
    </citation>
    <scope>NUCLEOTIDE SEQUENCE</scope>
    <source>
        <strain evidence="1">NRRL 22465</strain>
    </source>
</reference>
<evidence type="ECO:0000313" key="2">
    <source>
        <dbReference type="Proteomes" id="UP000635477"/>
    </source>
</evidence>
<dbReference type="AlphaFoldDB" id="A0A8H4UNR9"/>
<keyword evidence="2" id="KW-1185">Reference proteome</keyword>
<accession>A0A8H4UNR9</accession>
<organism evidence="1 2">
    <name type="scientific">Fusarium zealandicum</name>
    <dbReference type="NCBI Taxonomy" id="1053134"/>
    <lineage>
        <taxon>Eukaryota</taxon>
        <taxon>Fungi</taxon>
        <taxon>Dikarya</taxon>
        <taxon>Ascomycota</taxon>
        <taxon>Pezizomycotina</taxon>
        <taxon>Sordariomycetes</taxon>
        <taxon>Hypocreomycetidae</taxon>
        <taxon>Hypocreales</taxon>
        <taxon>Nectriaceae</taxon>
        <taxon>Fusarium</taxon>
        <taxon>Fusarium staphyleae species complex</taxon>
    </lineage>
</organism>
<sequence>MGLVVDAMMAAKLTDDPLLQLYFPEMGGGSGAVAPWRESFSRRGENVGIMGREAVYCMSRWIGRDSASALDNGVAIRAM</sequence>
<protein>
    <submittedName>
        <fullName evidence="1">Uncharacterized protein</fullName>
    </submittedName>
</protein>
<reference evidence="1" key="2">
    <citation type="submission" date="2020-05" db="EMBL/GenBank/DDBJ databases">
        <authorList>
            <person name="Kim H.-S."/>
            <person name="Proctor R.H."/>
            <person name="Brown D.W."/>
        </authorList>
    </citation>
    <scope>NUCLEOTIDE SEQUENCE</scope>
    <source>
        <strain evidence="1">NRRL 22465</strain>
    </source>
</reference>
<dbReference type="EMBL" id="JABEYC010000247">
    <property type="protein sequence ID" value="KAF4980237.1"/>
    <property type="molecule type" value="Genomic_DNA"/>
</dbReference>
<gene>
    <name evidence="1" type="ORF">FZEAL_3716</name>
</gene>
<name>A0A8H4UNR9_9HYPO</name>
<comment type="caution">
    <text evidence="1">The sequence shown here is derived from an EMBL/GenBank/DDBJ whole genome shotgun (WGS) entry which is preliminary data.</text>
</comment>